<comment type="similarity">
    <text evidence="8 9">Belongs to the polyphosphate kinase 1 (PPK1) family.</text>
</comment>
<dbReference type="EC" id="2.7.4.1" evidence="8 9"/>
<keyword evidence="4 8" id="KW-0547">Nucleotide-binding</keyword>
<keyword evidence="12" id="KW-1185">Reference proteome</keyword>
<dbReference type="Pfam" id="PF17941">
    <property type="entry name" value="PP_kinase_C_1"/>
    <property type="match status" value="1"/>
</dbReference>
<dbReference type="CDD" id="cd09165">
    <property type="entry name" value="PLDc_PaPPK1_C1_like"/>
    <property type="match status" value="1"/>
</dbReference>
<evidence type="ECO:0000259" key="10">
    <source>
        <dbReference type="PROSITE" id="PS50035"/>
    </source>
</evidence>
<gene>
    <name evidence="11" type="primary">ppk1</name>
    <name evidence="8" type="synonym">ppk</name>
    <name evidence="11" type="ORF">IQ266_09120</name>
</gene>
<dbReference type="InterPro" id="IPR036832">
    <property type="entry name" value="PPK_N_dom_sf"/>
</dbReference>
<evidence type="ECO:0000256" key="6">
    <source>
        <dbReference type="ARBA" id="ARBA00022840"/>
    </source>
</evidence>
<dbReference type="InterPro" id="IPR025198">
    <property type="entry name" value="PPK_N_dom"/>
</dbReference>
<dbReference type="NCBIfam" id="TIGR03705">
    <property type="entry name" value="poly_P_kin"/>
    <property type="match status" value="1"/>
</dbReference>
<dbReference type="Pfam" id="PF02503">
    <property type="entry name" value="PP_kinase"/>
    <property type="match status" value="1"/>
</dbReference>
<evidence type="ECO:0000256" key="7">
    <source>
        <dbReference type="ARBA" id="ARBA00022842"/>
    </source>
</evidence>
<evidence type="ECO:0000256" key="5">
    <source>
        <dbReference type="ARBA" id="ARBA00022777"/>
    </source>
</evidence>
<dbReference type="CDD" id="cd09168">
    <property type="entry name" value="PLDc_PaPPK1_C2_like"/>
    <property type="match status" value="1"/>
</dbReference>
<comment type="caution">
    <text evidence="11">The sequence shown here is derived from an EMBL/GenBank/DDBJ whole genome shotgun (WGS) entry which is preliminary data.</text>
</comment>
<dbReference type="SUPFAM" id="SSF56024">
    <property type="entry name" value="Phospholipase D/nuclease"/>
    <property type="match status" value="2"/>
</dbReference>
<evidence type="ECO:0000256" key="4">
    <source>
        <dbReference type="ARBA" id="ARBA00022741"/>
    </source>
</evidence>
<feature type="active site" description="Phosphohistidine intermediate" evidence="8">
    <location>
        <position position="487"/>
    </location>
</feature>
<dbReference type="PANTHER" id="PTHR30218">
    <property type="entry name" value="POLYPHOSPHATE KINASE"/>
    <property type="match status" value="1"/>
</dbReference>
<keyword evidence="1 8" id="KW-0597">Phosphoprotein</keyword>
<sequence length="740" mass="83586">MVRRRQPPKKQAQESQSISLSDPTYYFNRELSWIEFNNRVLHEAIDARTPLLERLKFLAIFSSNLDEYFMVRIAALKQQVEAGVGKRSIDGKTPQQQLTLIYDRLHPIVAQQHQHFEQVVRPELAQHQVYLLDYIDLDQQQREHLKQYFEQQVFPVLTPLAIDPGHPFPYISNLSLSLAVVIRDRDSGQERFARVKVPKVLPRFIPLPSDLQAVPVNLTAAVTAPDVTPIAAAKPPAWVGVSLEQVIAHNLGTLFPGMDVQEYYPFRVTRNADLEVEEDEADDLMEAIEQELRKRRVGGSVVRVELPSNMPPALRSLLIQELDITEQDIYELDGLLCLRDLMNFLGLPLPELKDPSWKPATHPRLKKLLEFDIDNPEGAESDIFSSIRQQDILLHHPYQSFSTSVQRFIEAAAHDTGAVAIKMTLYRTSGDSPIVKALIKAAENGIQVAVLIELKARFDEANNILWAKRLESAGVHVVYGLVGLKTHTKLALVVRRETGRIRRYVHVGTGNYNPKTAGLYTDLGVLTCNEEIGADVTDLFNSLTGYSRQSEYRKLLVAPVSLRRRMLELIDRETQQHQAHGNGRIVAKMNALVDAKVIEALYQAGSAGVKIDLIVRGICCLKPGLPGISETINVVSIVGRFLEHSRVFYFHNNGEEEVYIGSADWMTRNLNRRVEAVTPIEDPELAKDLQEILGILLADNRHAWDLQPDGRYIQRTPENGAIEQSSQNILMQMARPETPD</sequence>
<comment type="function">
    <text evidence="8 9">Catalyzes the reversible transfer of the terminal phosphate of ATP to form a long-chain polyphosphate (polyP).</text>
</comment>
<dbReference type="PIRSF" id="PIRSF015589">
    <property type="entry name" value="PP_kinase"/>
    <property type="match status" value="1"/>
</dbReference>
<dbReference type="InterPro" id="IPR024953">
    <property type="entry name" value="PP_kinase_middle"/>
</dbReference>
<feature type="domain" description="PLD phosphodiesterase" evidence="10">
    <location>
        <begin position="639"/>
        <end position="669"/>
    </location>
</feature>
<evidence type="ECO:0000256" key="3">
    <source>
        <dbReference type="ARBA" id="ARBA00022723"/>
    </source>
</evidence>
<dbReference type="GO" id="GO:0005524">
    <property type="term" value="F:ATP binding"/>
    <property type="evidence" value="ECO:0007669"/>
    <property type="project" value="UniProtKB-KW"/>
</dbReference>
<dbReference type="InterPro" id="IPR041108">
    <property type="entry name" value="PP_kinase_C_1"/>
</dbReference>
<dbReference type="PANTHER" id="PTHR30218:SF0">
    <property type="entry name" value="POLYPHOSPHATE KINASE"/>
    <property type="match status" value="1"/>
</dbReference>
<dbReference type="GO" id="GO:0046872">
    <property type="term" value="F:metal ion binding"/>
    <property type="evidence" value="ECO:0007669"/>
    <property type="project" value="UniProtKB-KW"/>
</dbReference>
<dbReference type="GO" id="GO:0008976">
    <property type="term" value="F:polyphosphate kinase activity"/>
    <property type="evidence" value="ECO:0007669"/>
    <property type="project" value="UniProtKB-UniRule"/>
</dbReference>
<dbReference type="InterPro" id="IPR003414">
    <property type="entry name" value="PP_kinase"/>
</dbReference>
<dbReference type="SUPFAM" id="SSF143724">
    <property type="entry name" value="PHP14-like"/>
    <property type="match status" value="1"/>
</dbReference>
<dbReference type="PROSITE" id="PS50035">
    <property type="entry name" value="PLD"/>
    <property type="match status" value="1"/>
</dbReference>
<evidence type="ECO:0000313" key="12">
    <source>
        <dbReference type="Proteomes" id="UP000625316"/>
    </source>
</evidence>
<proteinExistence type="inferred from homology"/>
<dbReference type="Gene3D" id="3.30.870.10">
    <property type="entry name" value="Endonuclease Chain A"/>
    <property type="match status" value="2"/>
</dbReference>
<dbReference type="GO" id="GO:0006799">
    <property type="term" value="P:polyphosphate biosynthetic process"/>
    <property type="evidence" value="ECO:0007669"/>
    <property type="project" value="UniProtKB-UniRule"/>
</dbReference>
<dbReference type="InterPro" id="IPR025200">
    <property type="entry name" value="PPK_C_dom2"/>
</dbReference>
<evidence type="ECO:0000256" key="8">
    <source>
        <dbReference type="HAMAP-Rule" id="MF_00347"/>
    </source>
</evidence>
<keyword evidence="2 8" id="KW-0808">Transferase</keyword>
<keyword evidence="6 8" id="KW-0067">ATP-binding</keyword>
<comment type="catalytic activity">
    <reaction evidence="8 9">
        <text>[phosphate](n) + ATP = [phosphate](n+1) + ADP</text>
        <dbReference type="Rhea" id="RHEA:19573"/>
        <dbReference type="Rhea" id="RHEA-COMP:9859"/>
        <dbReference type="Rhea" id="RHEA-COMP:14280"/>
        <dbReference type="ChEBI" id="CHEBI:16838"/>
        <dbReference type="ChEBI" id="CHEBI:30616"/>
        <dbReference type="ChEBI" id="CHEBI:456216"/>
        <dbReference type="EC" id="2.7.4.1"/>
    </reaction>
</comment>
<dbReference type="RefSeq" id="WP_264324710.1">
    <property type="nucleotide sequence ID" value="NZ_JADEXQ010000024.1"/>
</dbReference>
<feature type="binding site" evidence="8">
    <location>
        <position position="64"/>
    </location>
    <ligand>
        <name>ATP</name>
        <dbReference type="ChEBI" id="CHEBI:30616"/>
    </ligand>
</feature>
<dbReference type="SUPFAM" id="SSF140356">
    <property type="entry name" value="PPK N-terminal domain-like"/>
    <property type="match status" value="1"/>
</dbReference>
<dbReference type="Gene3D" id="3.30.1840.10">
    <property type="entry name" value="Polyphosphate kinase middle domain"/>
    <property type="match status" value="1"/>
</dbReference>
<reference evidence="11" key="1">
    <citation type="submission" date="2020-10" db="EMBL/GenBank/DDBJ databases">
        <authorList>
            <person name="Castelo-Branco R."/>
            <person name="Eusebio N."/>
            <person name="Adriana R."/>
            <person name="Vieira A."/>
            <person name="Brugerolle De Fraissinette N."/>
            <person name="Rezende De Castro R."/>
            <person name="Schneider M.P."/>
            <person name="Vasconcelos V."/>
            <person name="Leao P.N."/>
        </authorList>
    </citation>
    <scope>NUCLEOTIDE SEQUENCE</scope>
    <source>
        <strain evidence="11">LEGE 11480</strain>
    </source>
</reference>
<comment type="PTM">
    <text evidence="8 9">An intermediate of this reaction is the autophosphorylated ppk in which a phosphate is covalently linked to a histidine residue through a N-P bond.</text>
</comment>
<dbReference type="NCBIfam" id="NF003918">
    <property type="entry name" value="PRK05443.1-2"/>
    <property type="match status" value="1"/>
</dbReference>
<keyword evidence="7 8" id="KW-0460">Magnesium</keyword>
<feature type="binding site" evidence="8">
    <location>
        <position position="427"/>
    </location>
    <ligand>
        <name>Mg(2+)</name>
        <dbReference type="ChEBI" id="CHEBI:18420"/>
    </ligand>
</feature>
<protein>
    <recommendedName>
        <fullName evidence="8 9">Polyphosphate kinase</fullName>
        <ecNumber evidence="8 9">2.7.4.1</ecNumber>
    </recommendedName>
    <alternativeName>
        <fullName evidence="8">ATP-polyphosphate phosphotransferase</fullName>
    </alternativeName>
    <alternativeName>
        <fullName evidence="8">Polyphosphoric acid kinase</fullName>
    </alternativeName>
</protein>
<keyword evidence="3 8" id="KW-0479">Metal-binding</keyword>
<dbReference type="Pfam" id="PF13090">
    <property type="entry name" value="PP_kinase_C"/>
    <property type="match status" value="1"/>
</dbReference>
<dbReference type="Pfam" id="PF13089">
    <property type="entry name" value="PP_kinase_N"/>
    <property type="match status" value="1"/>
</dbReference>
<evidence type="ECO:0000256" key="9">
    <source>
        <dbReference type="RuleBase" id="RU003800"/>
    </source>
</evidence>
<accession>A0A928VJT3</accession>
<evidence type="ECO:0000256" key="2">
    <source>
        <dbReference type="ARBA" id="ARBA00022679"/>
    </source>
</evidence>
<dbReference type="NCBIfam" id="NF003921">
    <property type="entry name" value="PRK05443.2-2"/>
    <property type="match status" value="1"/>
</dbReference>
<dbReference type="GO" id="GO:0009358">
    <property type="term" value="C:polyphosphate kinase complex"/>
    <property type="evidence" value="ECO:0007669"/>
    <property type="project" value="InterPro"/>
</dbReference>
<dbReference type="Proteomes" id="UP000625316">
    <property type="component" value="Unassembled WGS sequence"/>
</dbReference>
<feature type="binding site" evidence="8">
    <location>
        <position position="520"/>
    </location>
    <ligand>
        <name>ATP</name>
        <dbReference type="ChEBI" id="CHEBI:30616"/>
    </ligand>
</feature>
<keyword evidence="5 8" id="KW-0418">Kinase</keyword>
<feature type="binding site" evidence="8">
    <location>
        <position position="644"/>
    </location>
    <ligand>
        <name>ATP</name>
        <dbReference type="ChEBI" id="CHEBI:30616"/>
    </ligand>
</feature>
<dbReference type="EMBL" id="JADEXQ010000024">
    <property type="protein sequence ID" value="MBE9029886.1"/>
    <property type="molecule type" value="Genomic_DNA"/>
</dbReference>
<evidence type="ECO:0000313" key="11">
    <source>
        <dbReference type="EMBL" id="MBE9029886.1"/>
    </source>
</evidence>
<dbReference type="FunFam" id="3.30.870.10:FF:000001">
    <property type="entry name" value="Polyphosphate kinase"/>
    <property type="match status" value="1"/>
</dbReference>
<feature type="binding site" evidence="8">
    <location>
        <position position="457"/>
    </location>
    <ligand>
        <name>Mg(2+)</name>
        <dbReference type="ChEBI" id="CHEBI:18420"/>
    </ligand>
</feature>
<organism evidence="11 12">
    <name type="scientific">Romeriopsis navalis LEGE 11480</name>
    <dbReference type="NCBI Taxonomy" id="2777977"/>
    <lineage>
        <taxon>Bacteria</taxon>
        <taxon>Bacillati</taxon>
        <taxon>Cyanobacteriota</taxon>
        <taxon>Cyanophyceae</taxon>
        <taxon>Leptolyngbyales</taxon>
        <taxon>Leptolyngbyaceae</taxon>
        <taxon>Romeriopsis</taxon>
        <taxon>Romeriopsis navalis</taxon>
    </lineage>
</organism>
<dbReference type="Gene3D" id="1.20.58.310">
    <property type="entry name" value="Polyphosphate kinase N-terminal domain"/>
    <property type="match status" value="1"/>
</dbReference>
<dbReference type="AlphaFoldDB" id="A0A928VJT3"/>
<dbReference type="HAMAP" id="MF_00347">
    <property type="entry name" value="Polyphosphate_kinase"/>
    <property type="match status" value="1"/>
</dbReference>
<name>A0A928VJT3_9CYAN</name>
<dbReference type="InterPro" id="IPR036830">
    <property type="entry name" value="PP_kinase_middle_dom_sf"/>
</dbReference>
<feature type="binding site" evidence="8">
    <location>
        <position position="616"/>
    </location>
    <ligand>
        <name>ATP</name>
        <dbReference type="ChEBI" id="CHEBI:30616"/>
    </ligand>
</feature>
<comment type="cofactor">
    <cofactor evidence="8">
        <name>Mg(2+)</name>
        <dbReference type="ChEBI" id="CHEBI:18420"/>
    </cofactor>
</comment>
<evidence type="ECO:0000256" key="1">
    <source>
        <dbReference type="ARBA" id="ARBA00022553"/>
    </source>
</evidence>
<dbReference type="InterPro" id="IPR001736">
    <property type="entry name" value="PLipase_D/transphosphatidylase"/>
</dbReference>